<dbReference type="RefSeq" id="WP_147783493.1">
    <property type="nucleotide sequence ID" value="NZ_VRMG01000007.1"/>
</dbReference>
<dbReference type="InterPro" id="IPR012902">
    <property type="entry name" value="N_methyl_site"/>
</dbReference>
<dbReference type="PANTHER" id="PTHR30093:SF44">
    <property type="entry name" value="TYPE II SECRETION SYSTEM CORE PROTEIN G"/>
    <property type="match status" value="1"/>
</dbReference>
<dbReference type="PRINTS" id="PR00813">
    <property type="entry name" value="BCTERIALGSPG"/>
</dbReference>
<keyword evidence="8" id="KW-1185">Reference proteome</keyword>
<dbReference type="InterPro" id="IPR000983">
    <property type="entry name" value="Bac_GSPG_pilin"/>
</dbReference>
<keyword evidence="5 6" id="KW-0472">Membrane</keyword>
<sequence>MITRINRALNARLALRKNDEGFTLIELLVVVIIIGILAAIAIPVYLGIQNNAKDSAVKSDVSNAKTAVVASATDNNGTIPAALTAAALLPKYGYVAPAATGNYAAPGSIPVITVGASGAFCVSAKSVTGTLVAASDLSGVVSSATAGCTAAGVLIP</sequence>
<evidence type="ECO:0000256" key="1">
    <source>
        <dbReference type="ARBA" id="ARBA00004167"/>
    </source>
</evidence>
<evidence type="ECO:0000256" key="6">
    <source>
        <dbReference type="SAM" id="Phobius"/>
    </source>
</evidence>
<protein>
    <submittedName>
        <fullName evidence="7">Prepilin-type N-terminal cleavage/methylation domain-containing protein</fullName>
    </submittedName>
</protein>
<organism evidence="7 8">
    <name type="scientific">Lacisediminihabitans profunda</name>
    <dbReference type="NCBI Taxonomy" id="2594790"/>
    <lineage>
        <taxon>Bacteria</taxon>
        <taxon>Bacillati</taxon>
        <taxon>Actinomycetota</taxon>
        <taxon>Actinomycetes</taxon>
        <taxon>Micrococcales</taxon>
        <taxon>Microbacteriaceae</taxon>
        <taxon>Lacisediminihabitans</taxon>
    </lineage>
</organism>
<dbReference type="NCBIfam" id="TIGR02532">
    <property type="entry name" value="IV_pilin_GFxxxE"/>
    <property type="match status" value="1"/>
</dbReference>
<dbReference type="EMBL" id="VRMG01000007">
    <property type="protein sequence ID" value="TXN30309.1"/>
    <property type="molecule type" value="Genomic_DNA"/>
</dbReference>
<accession>A0A5C8UPU2</accession>
<evidence type="ECO:0000256" key="4">
    <source>
        <dbReference type="ARBA" id="ARBA00022989"/>
    </source>
</evidence>
<evidence type="ECO:0000256" key="2">
    <source>
        <dbReference type="ARBA" id="ARBA00022481"/>
    </source>
</evidence>
<dbReference type="AlphaFoldDB" id="A0A5C8UPU2"/>
<comment type="subcellular location">
    <subcellularLocation>
        <location evidence="1">Membrane</location>
        <topology evidence="1">Single-pass membrane protein</topology>
    </subcellularLocation>
</comment>
<dbReference type="GO" id="GO:0015628">
    <property type="term" value="P:protein secretion by the type II secretion system"/>
    <property type="evidence" value="ECO:0007669"/>
    <property type="project" value="InterPro"/>
</dbReference>
<keyword evidence="2" id="KW-0488">Methylation</keyword>
<dbReference type="Proteomes" id="UP000321379">
    <property type="component" value="Unassembled WGS sequence"/>
</dbReference>
<evidence type="ECO:0000256" key="3">
    <source>
        <dbReference type="ARBA" id="ARBA00022692"/>
    </source>
</evidence>
<reference evidence="7 8" key="1">
    <citation type="submission" date="2019-08" db="EMBL/GenBank/DDBJ databases">
        <title>Bacterial whole genome sequence for Glaciihabitans sp. CHu50b-6-2.</title>
        <authorList>
            <person name="Jin L."/>
        </authorList>
    </citation>
    <scope>NUCLEOTIDE SEQUENCE [LARGE SCALE GENOMIC DNA]</scope>
    <source>
        <strain evidence="7 8">CHu50b-6-2</strain>
    </source>
</reference>
<comment type="caution">
    <text evidence="7">The sequence shown here is derived from an EMBL/GenBank/DDBJ whole genome shotgun (WGS) entry which is preliminary data.</text>
</comment>
<keyword evidence="3 6" id="KW-0812">Transmembrane</keyword>
<dbReference type="GO" id="GO:0016020">
    <property type="term" value="C:membrane"/>
    <property type="evidence" value="ECO:0007669"/>
    <property type="project" value="UniProtKB-SubCell"/>
</dbReference>
<dbReference type="PROSITE" id="PS00409">
    <property type="entry name" value="PROKAR_NTER_METHYL"/>
    <property type="match status" value="1"/>
</dbReference>
<evidence type="ECO:0000256" key="5">
    <source>
        <dbReference type="ARBA" id="ARBA00023136"/>
    </source>
</evidence>
<evidence type="ECO:0000313" key="7">
    <source>
        <dbReference type="EMBL" id="TXN30309.1"/>
    </source>
</evidence>
<feature type="transmembrane region" description="Helical" evidence="6">
    <location>
        <begin position="21"/>
        <end position="46"/>
    </location>
</feature>
<name>A0A5C8UPU2_9MICO</name>
<gene>
    <name evidence="7" type="ORF">FVP33_09835</name>
</gene>
<dbReference type="SUPFAM" id="SSF54523">
    <property type="entry name" value="Pili subunits"/>
    <property type="match status" value="1"/>
</dbReference>
<keyword evidence="4 6" id="KW-1133">Transmembrane helix</keyword>
<dbReference type="GO" id="GO:0015627">
    <property type="term" value="C:type II protein secretion system complex"/>
    <property type="evidence" value="ECO:0007669"/>
    <property type="project" value="InterPro"/>
</dbReference>
<dbReference type="Pfam" id="PF07963">
    <property type="entry name" value="N_methyl"/>
    <property type="match status" value="1"/>
</dbReference>
<evidence type="ECO:0000313" key="8">
    <source>
        <dbReference type="Proteomes" id="UP000321379"/>
    </source>
</evidence>
<proteinExistence type="predicted"/>
<dbReference type="InterPro" id="IPR045584">
    <property type="entry name" value="Pilin-like"/>
</dbReference>
<dbReference type="Gene3D" id="3.30.700.10">
    <property type="entry name" value="Glycoprotein, Type 4 Pilin"/>
    <property type="match status" value="1"/>
</dbReference>
<dbReference type="PANTHER" id="PTHR30093">
    <property type="entry name" value="GENERAL SECRETION PATHWAY PROTEIN G"/>
    <property type="match status" value="1"/>
</dbReference>